<dbReference type="AlphaFoldDB" id="A0A291GGI0"/>
<reference evidence="2 3" key="1">
    <citation type="submission" date="2017-06" db="EMBL/GenBank/DDBJ databases">
        <title>Celeribacter sp. TSPH2 complete genome sequence.</title>
        <authorList>
            <person name="Woo J.-H."/>
            <person name="Kim H.-S."/>
        </authorList>
    </citation>
    <scope>NUCLEOTIDE SEQUENCE [LARGE SCALE GENOMIC DNA]</scope>
    <source>
        <strain evidence="2 3">TSPH2</strain>
    </source>
</reference>
<protein>
    <recommendedName>
        <fullName evidence="1">DUF4935 domain-containing protein</fullName>
    </recommendedName>
</protein>
<name>A0A291GGI0_9RHOB</name>
<proteinExistence type="predicted"/>
<dbReference type="KEGG" id="ceh:CEW89_17870"/>
<dbReference type="InterPro" id="IPR032557">
    <property type="entry name" value="DUF4935"/>
</dbReference>
<keyword evidence="3" id="KW-1185">Reference proteome</keyword>
<dbReference type="Proteomes" id="UP000217935">
    <property type="component" value="Chromosome"/>
</dbReference>
<gene>
    <name evidence="2" type="ORF">CEW89_17870</name>
</gene>
<feature type="domain" description="DUF4935" evidence="1">
    <location>
        <begin position="13"/>
        <end position="171"/>
    </location>
</feature>
<dbReference type="EMBL" id="CP022196">
    <property type="protein sequence ID" value="ATG49278.1"/>
    <property type="molecule type" value="Genomic_DNA"/>
</dbReference>
<organism evidence="2 3">
    <name type="scientific">Celeribacter ethanolicus</name>
    <dbReference type="NCBI Taxonomy" id="1758178"/>
    <lineage>
        <taxon>Bacteria</taxon>
        <taxon>Pseudomonadati</taxon>
        <taxon>Pseudomonadota</taxon>
        <taxon>Alphaproteobacteria</taxon>
        <taxon>Rhodobacterales</taxon>
        <taxon>Roseobacteraceae</taxon>
        <taxon>Celeribacter</taxon>
    </lineage>
</organism>
<sequence length="359" mass="40366">MIPFRLEQGVPTIFLDTNVFIDAQYFRAAGAQAFLRTCKFAGFDIAVPEVVLDEVRGNFQQGLSTALVSLTKAERQVARFVTLNNSEISLDEEIEGFNAFLDELLEDVGVDVLPYPDTTPKDLVLGGYSKKKPFKESGEGHKDYLIWKSIVEGVDPADGPHIFVTSNTSDFAQEKTRETFVLHAELKSDLSEEVTILGFTGRQSLLENYVLARLDGWKPWSDSKVDIDVESFAEKVIGKELPYKTMYGLEGLPFSNEVTITMYGNPENLDVHYARIGDQYMVRIRGDSECLFDGYMDKWEYFSEHSETMSGSDWNDHVVNVETEAVVEFEIMATYDPASGELGGATLKVLNEIEDDIYQ</sequence>
<evidence type="ECO:0000313" key="2">
    <source>
        <dbReference type="EMBL" id="ATG49278.1"/>
    </source>
</evidence>
<evidence type="ECO:0000313" key="3">
    <source>
        <dbReference type="Proteomes" id="UP000217935"/>
    </source>
</evidence>
<dbReference type="Pfam" id="PF16289">
    <property type="entry name" value="PIN_12"/>
    <property type="match status" value="1"/>
</dbReference>
<evidence type="ECO:0000259" key="1">
    <source>
        <dbReference type="Pfam" id="PF16289"/>
    </source>
</evidence>
<accession>A0A291GGI0</accession>